<evidence type="ECO:0000313" key="2">
    <source>
        <dbReference type="Proteomes" id="UP000747013"/>
    </source>
</evidence>
<gene>
    <name evidence="1" type="ORF">K8V88_12200</name>
</gene>
<dbReference type="AlphaFoldDB" id="A0A921HUJ5"/>
<accession>A0A921HUJ5</accession>
<dbReference type="Proteomes" id="UP000747013">
    <property type="component" value="Unassembled WGS sequence"/>
</dbReference>
<name>A0A921HUJ5_9LACO</name>
<proteinExistence type="predicted"/>
<reference evidence="1" key="1">
    <citation type="journal article" date="2021" name="PeerJ">
        <title>Extensive microbial diversity within the chicken gut microbiome revealed by metagenomics and culture.</title>
        <authorList>
            <person name="Gilroy R."/>
            <person name="Ravi A."/>
            <person name="Getino M."/>
            <person name="Pursley I."/>
            <person name="Horton D.L."/>
            <person name="Alikhan N.F."/>
            <person name="Baker D."/>
            <person name="Gharbi K."/>
            <person name="Hall N."/>
            <person name="Watson M."/>
            <person name="Adriaenssens E.M."/>
            <person name="Foster-Nyarko E."/>
            <person name="Jarju S."/>
            <person name="Secka A."/>
            <person name="Antonio M."/>
            <person name="Oren A."/>
            <person name="Chaudhuri R.R."/>
            <person name="La Ragione R."/>
            <person name="Hildebrand F."/>
            <person name="Pallen M.J."/>
        </authorList>
    </citation>
    <scope>NUCLEOTIDE SEQUENCE</scope>
    <source>
        <strain evidence="1">7886</strain>
    </source>
</reference>
<reference evidence="1" key="2">
    <citation type="submission" date="2021-09" db="EMBL/GenBank/DDBJ databases">
        <authorList>
            <person name="Gilroy R."/>
        </authorList>
    </citation>
    <scope>NUCLEOTIDE SEQUENCE</scope>
    <source>
        <strain evidence="1">7886</strain>
    </source>
</reference>
<organism evidence="1 2">
    <name type="scientific">Companilactobacillus farciminis</name>
    <dbReference type="NCBI Taxonomy" id="1612"/>
    <lineage>
        <taxon>Bacteria</taxon>
        <taxon>Bacillati</taxon>
        <taxon>Bacillota</taxon>
        <taxon>Bacilli</taxon>
        <taxon>Lactobacillales</taxon>
        <taxon>Lactobacillaceae</taxon>
        <taxon>Companilactobacillus</taxon>
    </lineage>
</organism>
<comment type="caution">
    <text evidence="1">The sequence shown here is derived from an EMBL/GenBank/DDBJ whole genome shotgun (WGS) entry which is preliminary data.</text>
</comment>
<dbReference type="EMBL" id="DYWC01000284">
    <property type="protein sequence ID" value="HJF88187.1"/>
    <property type="molecule type" value="Genomic_DNA"/>
</dbReference>
<evidence type="ECO:0000313" key="1">
    <source>
        <dbReference type="EMBL" id="HJF88187.1"/>
    </source>
</evidence>
<protein>
    <submittedName>
        <fullName evidence="1">Uncharacterized protein</fullName>
    </submittedName>
</protein>
<sequence>MNLKIGGSNVGKIMYNGQEFGGATKLEPGTVIYKSNGDSNTVKNVHLLSTTKDWNNLNGINIQIYDGVFRVKYGNIDISSDILKSLLDTEKEYQVSDRVMTISRSIVDGEYRLNISASDDLMKGFVIKAI</sequence>